<gene>
    <name evidence="2" type="ORF">SDC9_164592</name>
</gene>
<feature type="region of interest" description="Disordered" evidence="1">
    <location>
        <begin position="1"/>
        <end position="20"/>
    </location>
</feature>
<comment type="caution">
    <text evidence="2">The sequence shown here is derived from an EMBL/GenBank/DDBJ whole genome shotgun (WGS) entry which is preliminary data.</text>
</comment>
<reference evidence="2" key="1">
    <citation type="submission" date="2019-08" db="EMBL/GenBank/DDBJ databases">
        <authorList>
            <person name="Kucharzyk K."/>
            <person name="Murdoch R.W."/>
            <person name="Higgins S."/>
            <person name="Loffler F."/>
        </authorList>
    </citation>
    <scope>NUCLEOTIDE SEQUENCE</scope>
</reference>
<organism evidence="2">
    <name type="scientific">bioreactor metagenome</name>
    <dbReference type="NCBI Taxonomy" id="1076179"/>
    <lineage>
        <taxon>unclassified sequences</taxon>
        <taxon>metagenomes</taxon>
        <taxon>ecological metagenomes</taxon>
    </lineage>
</organism>
<dbReference type="EMBL" id="VSSQ01064323">
    <property type="protein sequence ID" value="MPN17241.1"/>
    <property type="molecule type" value="Genomic_DNA"/>
</dbReference>
<evidence type="ECO:0000313" key="2">
    <source>
        <dbReference type="EMBL" id="MPN17241.1"/>
    </source>
</evidence>
<sequence length="105" mass="12347">MTDKKVEKKRRKKSTGDNDYDWEDYTVYNVFIRSDSGKLHTIRVENDSTVYNYYQMGDRVRHHPGLNSYEKYDKSKDDIIFCAACASLNDIGNDFCTRCKCPLLK</sequence>
<protein>
    <submittedName>
        <fullName evidence="2">Uncharacterized protein</fullName>
    </submittedName>
</protein>
<accession>A0A645FS27</accession>
<proteinExistence type="predicted"/>
<evidence type="ECO:0000256" key="1">
    <source>
        <dbReference type="SAM" id="MobiDB-lite"/>
    </source>
</evidence>
<name>A0A645FS27_9ZZZZ</name>
<dbReference type="AlphaFoldDB" id="A0A645FS27"/>